<dbReference type="GO" id="GO:0003964">
    <property type="term" value="F:RNA-directed DNA polymerase activity"/>
    <property type="evidence" value="ECO:0007669"/>
    <property type="project" value="UniProtKB-KW"/>
</dbReference>
<dbReference type="FunFam" id="3.10.20.370:FF:000001">
    <property type="entry name" value="Retrovirus-related Pol polyprotein from transposon 17.6-like protein"/>
    <property type="match status" value="1"/>
</dbReference>
<evidence type="ECO:0000256" key="3">
    <source>
        <dbReference type="ARBA" id="ARBA00022695"/>
    </source>
</evidence>
<evidence type="ECO:0000313" key="11">
    <source>
        <dbReference type="Proteomes" id="UP000740883"/>
    </source>
</evidence>
<dbReference type="PROSITE" id="PS50878">
    <property type="entry name" value="RT_POL"/>
    <property type="match status" value="1"/>
</dbReference>
<gene>
    <name evidence="10" type="primary">pol_125</name>
    <name evidence="10" type="ORF">NGRA_2364</name>
</gene>
<name>A0A9P6KYH9_9MICR</name>
<feature type="domain" description="Reverse transcriptase" evidence="8">
    <location>
        <begin position="20"/>
        <end position="199"/>
    </location>
</feature>
<dbReference type="Proteomes" id="UP000740883">
    <property type="component" value="Unassembled WGS sequence"/>
</dbReference>
<keyword evidence="6" id="KW-0378">Hydrolase</keyword>
<dbReference type="GO" id="GO:0015074">
    <property type="term" value="P:DNA integration"/>
    <property type="evidence" value="ECO:0007669"/>
    <property type="project" value="InterPro"/>
</dbReference>
<dbReference type="CDD" id="cd09274">
    <property type="entry name" value="RNase_HI_RT_Ty3"/>
    <property type="match status" value="1"/>
</dbReference>
<dbReference type="EMBL" id="SBJO01000250">
    <property type="protein sequence ID" value="KAF9761873.1"/>
    <property type="molecule type" value="Genomic_DNA"/>
</dbReference>
<dbReference type="InterPro" id="IPR036397">
    <property type="entry name" value="RNaseH_sf"/>
</dbReference>
<evidence type="ECO:0000256" key="5">
    <source>
        <dbReference type="ARBA" id="ARBA00022759"/>
    </source>
</evidence>
<keyword evidence="4" id="KW-0540">Nuclease</keyword>
<evidence type="ECO:0000256" key="7">
    <source>
        <dbReference type="ARBA" id="ARBA00022918"/>
    </source>
</evidence>
<dbReference type="PANTHER" id="PTHR37984:SF5">
    <property type="entry name" value="PROTEIN NYNRIN-LIKE"/>
    <property type="match status" value="1"/>
</dbReference>
<dbReference type="Gene3D" id="3.30.70.270">
    <property type="match status" value="2"/>
</dbReference>
<dbReference type="OrthoDB" id="2194544at2759"/>
<dbReference type="Pfam" id="PF00665">
    <property type="entry name" value="rve"/>
    <property type="match status" value="1"/>
</dbReference>
<evidence type="ECO:0000256" key="2">
    <source>
        <dbReference type="ARBA" id="ARBA00022679"/>
    </source>
</evidence>
<dbReference type="Pfam" id="PF00078">
    <property type="entry name" value="RVT_1"/>
    <property type="match status" value="1"/>
</dbReference>
<keyword evidence="7" id="KW-0695">RNA-directed DNA polymerase</keyword>
<dbReference type="PANTHER" id="PTHR37984">
    <property type="entry name" value="PROTEIN CBG26694"/>
    <property type="match status" value="1"/>
</dbReference>
<dbReference type="Gene3D" id="3.10.10.10">
    <property type="entry name" value="HIV Type 1 Reverse Transcriptase, subunit A, domain 1"/>
    <property type="match status" value="1"/>
</dbReference>
<dbReference type="Pfam" id="PF17917">
    <property type="entry name" value="RT_RNaseH"/>
    <property type="match status" value="1"/>
</dbReference>
<keyword evidence="3" id="KW-0548">Nucleotidyltransferase</keyword>
<keyword evidence="5" id="KW-0255">Endonuclease</keyword>
<dbReference type="AlphaFoldDB" id="A0A9P6KYH9"/>
<dbReference type="InterPro" id="IPR041373">
    <property type="entry name" value="RT_RNaseH"/>
</dbReference>
<feature type="domain" description="Integrase catalytic" evidence="9">
    <location>
        <begin position="482"/>
        <end position="617"/>
    </location>
</feature>
<protein>
    <submittedName>
        <fullName evidence="10">Retrovirus-related Pol polyprotein from transposon 17.6</fullName>
    </submittedName>
</protein>
<comment type="caution">
    <text evidence="10">The sequence shown here is derived from an EMBL/GenBank/DDBJ whole genome shotgun (WGS) entry which is preliminary data.</text>
</comment>
<dbReference type="GO" id="GO:0004519">
    <property type="term" value="F:endonuclease activity"/>
    <property type="evidence" value="ECO:0007669"/>
    <property type="project" value="UniProtKB-KW"/>
</dbReference>
<evidence type="ECO:0000313" key="10">
    <source>
        <dbReference type="EMBL" id="KAF9761873.1"/>
    </source>
</evidence>
<dbReference type="FunFam" id="3.10.10.10:FF:000007">
    <property type="entry name" value="Retrovirus-related Pol polyprotein from transposon 17.6-like Protein"/>
    <property type="match status" value="1"/>
</dbReference>
<dbReference type="InterPro" id="IPR043128">
    <property type="entry name" value="Rev_trsase/Diguanyl_cyclase"/>
</dbReference>
<reference evidence="10 11" key="1">
    <citation type="journal article" date="2020" name="Genome Biol. Evol.">
        <title>Comparative genomics of strictly vertically transmitted, feminizing microsporidia endosymbionts of amphipod crustaceans.</title>
        <authorList>
            <person name="Cormier A."/>
            <person name="Chebbi M.A."/>
            <person name="Giraud I."/>
            <person name="Wattier R."/>
            <person name="Teixeira M."/>
            <person name="Gilbert C."/>
            <person name="Rigaud T."/>
            <person name="Cordaux R."/>
        </authorList>
    </citation>
    <scope>NUCLEOTIDE SEQUENCE [LARGE SCALE GENOMIC DNA]</scope>
    <source>
        <strain evidence="10 11">Ou3-Ou53</strain>
    </source>
</reference>
<dbReference type="GO" id="GO:0006508">
    <property type="term" value="P:proteolysis"/>
    <property type="evidence" value="ECO:0007669"/>
    <property type="project" value="UniProtKB-KW"/>
</dbReference>
<organism evidence="10 11">
    <name type="scientific">Nosema granulosis</name>
    <dbReference type="NCBI Taxonomy" id="83296"/>
    <lineage>
        <taxon>Eukaryota</taxon>
        <taxon>Fungi</taxon>
        <taxon>Fungi incertae sedis</taxon>
        <taxon>Microsporidia</taxon>
        <taxon>Nosematidae</taxon>
        <taxon>Nosema</taxon>
    </lineage>
</organism>
<dbReference type="CDD" id="cd01647">
    <property type="entry name" value="RT_LTR"/>
    <property type="match status" value="1"/>
</dbReference>
<dbReference type="InterPro" id="IPR001584">
    <property type="entry name" value="Integrase_cat-core"/>
</dbReference>
<dbReference type="SUPFAM" id="SSF56672">
    <property type="entry name" value="DNA/RNA polymerases"/>
    <property type="match status" value="1"/>
</dbReference>
<proteinExistence type="predicted"/>
<dbReference type="InterPro" id="IPR012337">
    <property type="entry name" value="RNaseH-like_sf"/>
</dbReference>
<dbReference type="Gene3D" id="3.30.420.10">
    <property type="entry name" value="Ribonuclease H-like superfamily/Ribonuclease H"/>
    <property type="match status" value="1"/>
</dbReference>
<dbReference type="InterPro" id="IPR000477">
    <property type="entry name" value="RT_dom"/>
</dbReference>
<dbReference type="InterPro" id="IPR050951">
    <property type="entry name" value="Retrovirus_Pol_polyprotein"/>
</dbReference>
<dbReference type="SUPFAM" id="SSF53098">
    <property type="entry name" value="Ribonuclease H-like"/>
    <property type="match status" value="1"/>
</dbReference>
<keyword evidence="11" id="KW-1185">Reference proteome</keyword>
<accession>A0A9P6KYH9</accession>
<dbReference type="GO" id="GO:0003676">
    <property type="term" value="F:nucleic acid binding"/>
    <property type="evidence" value="ECO:0007669"/>
    <property type="project" value="InterPro"/>
</dbReference>
<dbReference type="PROSITE" id="PS50994">
    <property type="entry name" value="INTEGRASE"/>
    <property type="match status" value="1"/>
</dbReference>
<sequence>MYRIGPEMEMEAAKIIHKYIREGIIRESKSPWRSPIVMEPKKNGEYRLCIDYRRLNSVTVKDAYPMPRVDEILESMGGAVIFSKLDALSGYHQIKMREEDIEKTAFACREGLFEFLRMPFGLANGPATFQRAMNRILGRFLYKCAMVYMDDIIIFSRSEEEHRRHIVEVLSELKKAGLKLNKDKCEFGKKEMEVLGHIINKDGISIDPARVQAIQNMRVPRDRKEMESFLGTINYCGKFVQNVTKDTAYLYGLMRKKANYDWSKAGEDERLISAVQALKDRVGDARTLAVPRGTGRFIITTDASDLGIGAIFSQEQDGVERIISYFSRPHSKAERNYSTTEKELLGVIKALQHFRPYLLCRKFLLRTDHMAIKWLFSSRNMKGRLARWSLSVQEYDMEIEHVKGQVNPSDSLSRMSLRACQVQKEQEEVDLEMAHVDMGHASVKTMEYKYGKQGIIGLRRKLEQIKRNCGVCQRMGLGYRQGHIIPIRSEGINDLWELDLVGPLPINRRGQRYILTMIDHYSKRGEVRPLYTKEAGEVLEQIRDIMSKIGAPRKVITDNGKEFLNGGTKKLAEEKGIDWRYGAPYSPTTTGLVERFNRTFIEKLKKITEFGRYDWGR</sequence>
<evidence type="ECO:0000259" key="8">
    <source>
        <dbReference type="PROSITE" id="PS50878"/>
    </source>
</evidence>
<dbReference type="GO" id="GO:0008233">
    <property type="term" value="F:peptidase activity"/>
    <property type="evidence" value="ECO:0007669"/>
    <property type="project" value="UniProtKB-KW"/>
</dbReference>
<keyword evidence="2" id="KW-0808">Transferase</keyword>
<dbReference type="Gene3D" id="3.10.20.370">
    <property type="match status" value="1"/>
</dbReference>
<dbReference type="GO" id="GO:0005634">
    <property type="term" value="C:nucleus"/>
    <property type="evidence" value="ECO:0007669"/>
    <property type="project" value="UniProtKB-ARBA"/>
</dbReference>
<keyword evidence="1" id="KW-0645">Protease</keyword>
<evidence type="ECO:0000256" key="4">
    <source>
        <dbReference type="ARBA" id="ARBA00022722"/>
    </source>
</evidence>
<dbReference type="InterPro" id="IPR043502">
    <property type="entry name" value="DNA/RNA_pol_sf"/>
</dbReference>
<evidence type="ECO:0000256" key="6">
    <source>
        <dbReference type="ARBA" id="ARBA00022801"/>
    </source>
</evidence>
<evidence type="ECO:0000256" key="1">
    <source>
        <dbReference type="ARBA" id="ARBA00022670"/>
    </source>
</evidence>
<evidence type="ECO:0000259" key="9">
    <source>
        <dbReference type="PROSITE" id="PS50994"/>
    </source>
</evidence>